<feature type="domain" description="A-factor biosynthesis hotdog" evidence="2">
    <location>
        <begin position="22"/>
        <end position="153"/>
    </location>
</feature>
<evidence type="ECO:0000313" key="3">
    <source>
        <dbReference type="EMBL" id="GAA4007929.1"/>
    </source>
</evidence>
<dbReference type="Proteomes" id="UP001500456">
    <property type="component" value="Unassembled WGS sequence"/>
</dbReference>
<feature type="domain" description="A-factor biosynthesis hotdog" evidence="2">
    <location>
        <begin position="189"/>
        <end position="273"/>
    </location>
</feature>
<protein>
    <submittedName>
        <fullName evidence="3">ScbA/BarX family gamma-butyrolactone biosynthesis protein</fullName>
    </submittedName>
</protein>
<dbReference type="EMBL" id="BAAAZX010000016">
    <property type="protein sequence ID" value="GAA4007929.1"/>
    <property type="molecule type" value="Genomic_DNA"/>
</dbReference>
<dbReference type="Pfam" id="PF03756">
    <property type="entry name" value="AfsA"/>
    <property type="match status" value="2"/>
</dbReference>
<evidence type="ECO:0000259" key="2">
    <source>
        <dbReference type="Pfam" id="PF03756"/>
    </source>
</evidence>
<dbReference type="InterPro" id="IPR047757">
    <property type="entry name" value="AfsA-like"/>
</dbReference>
<name>A0ABP7S8P2_9ACTN</name>
<keyword evidence="4" id="KW-1185">Reference proteome</keyword>
<sequence>MTTVVCEQQQPSGAGRPVTQRLVHKSDAAEVLLTRWSRTAPDSFRVAACWPGDHPFYTAESGAYQPLLVSETIRQLFPLLCHAGYEVPDGHHLVWEEYGVDLAPETLRPGPALPELRVTCSDIARRRTHVAAMTMDVDLVRDGAVRARARSRFTIQAPAVYDRLRGDRTDTERAMAAAIPPPAPAPAEAVGRDRTEDVVLSPTERPDRWQLRVDTRHPKYFDHAVDHVPGMLLIEAARQAAQAVRHPAPVLPAGMETAFRRYVEFDAPCWIEAQPVEGDADAVRVVARQDDEVRFTADVRTVRTQAC</sequence>
<reference evidence="4" key="1">
    <citation type="journal article" date="2019" name="Int. J. Syst. Evol. Microbiol.">
        <title>The Global Catalogue of Microorganisms (GCM) 10K type strain sequencing project: providing services to taxonomists for standard genome sequencing and annotation.</title>
        <authorList>
            <consortium name="The Broad Institute Genomics Platform"/>
            <consortium name="The Broad Institute Genome Sequencing Center for Infectious Disease"/>
            <person name="Wu L."/>
            <person name="Ma J."/>
        </authorList>
    </citation>
    <scope>NUCLEOTIDE SEQUENCE [LARGE SCALE GENOMIC DNA]</scope>
    <source>
        <strain evidence="4">JCM 16924</strain>
    </source>
</reference>
<feature type="region of interest" description="Disordered" evidence="1">
    <location>
        <begin position="179"/>
        <end position="202"/>
    </location>
</feature>
<accession>A0ABP7S8P2</accession>
<dbReference type="NCBIfam" id="NF041195">
    <property type="entry name" value="ScbA_BarX_GamBu"/>
    <property type="match status" value="1"/>
</dbReference>
<comment type="caution">
    <text evidence="3">The sequence shown here is derived from an EMBL/GenBank/DDBJ whole genome shotgun (WGS) entry which is preliminary data.</text>
</comment>
<dbReference type="InterPro" id="IPR005509">
    <property type="entry name" value="AfsA_hotdog_dom"/>
</dbReference>
<dbReference type="RefSeq" id="WP_266435541.1">
    <property type="nucleotide sequence ID" value="NZ_BAAAZX010000016.1"/>
</dbReference>
<evidence type="ECO:0000313" key="4">
    <source>
        <dbReference type="Proteomes" id="UP001500456"/>
    </source>
</evidence>
<organism evidence="3 4">
    <name type="scientific">Streptomyces plumbiresistens</name>
    <dbReference type="NCBI Taxonomy" id="511811"/>
    <lineage>
        <taxon>Bacteria</taxon>
        <taxon>Bacillati</taxon>
        <taxon>Actinomycetota</taxon>
        <taxon>Actinomycetes</taxon>
        <taxon>Kitasatosporales</taxon>
        <taxon>Streptomycetaceae</taxon>
        <taxon>Streptomyces</taxon>
    </lineage>
</organism>
<proteinExistence type="predicted"/>
<gene>
    <name evidence="3" type="ORF">GCM10022232_55260</name>
</gene>
<evidence type="ECO:0000256" key="1">
    <source>
        <dbReference type="SAM" id="MobiDB-lite"/>
    </source>
</evidence>